<dbReference type="InterPro" id="IPR011990">
    <property type="entry name" value="TPR-like_helical_dom_sf"/>
</dbReference>
<dbReference type="InterPro" id="IPR052945">
    <property type="entry name" value="Mitotic_Regulator"/>
</dbReference>
<keyword evidence="1" id="KW-0732">Signal</keyword>
<dbReference type="EMBL" id="ABOX02000001">
    <property type="protein sequence ID" value="EEF63472.1"/>
    <property type="molecule type" value="Genomic_DNA"/>
</dbReference>
<dbReference type="STRING" id="320771.Cflav_PD6107"/>
<evidence type="ECO:0000313" key="2">
    <source>
        <dbReference type="EMBL" id="EEF63472.1"/>
    </source>
</evidence>
<dbReference type="PANTHER" id="PTHR43628">
    <property type="entry name" value="ACTIVATOR OF C KINASE PROTEIN 1-RELATED"/>
    <property type="match status" value="1"/>
</dbReference>
<comment type="caution">
    <text evidence="2">The sequence shown here is derived from an EMBL/GenBank/DDBJ whole genome shotgun (WGS) entry which is preliminary data.</text>
</comment>
<dbReference type="SMART" id="SM00671">
    <property type="entry name" value="SEL1"/>
    <property type="match status" value="2"/>
</dbReference>
<dbReference type="PANTHER" id="PTHR43628:SF1">
    <property type="entry name" value="CHITIN SYNTHASE REGULATORY FACTOR 2-RELATED"/>
    <property type="match status" value="1"/>
</dbReference>
<evidence type="ECO:0000256" key="1">
    <source>
        <dbReference type="SAM" id="SignalP"/>
    </source>
</evidence>
<dbReference type="InterPro" id="IPR006597">
    <property type="entry name" value="Sel1-like"/>
</dbReference>
<dbReference type="AlphaFoldDB" id="B9XAD1"/>
<dbReference type="OrthoDB" id="179154at2"/>
<dbReference type="Proteomes" id="UP000003688">
    <property type="component" value="Unassembled WGS sequence"/>
</dbReference>
<dbReference type="SUPFAM" id="SSF81901">
    <property type="entry name" value="HCP-like"/>
    <property type="match status" value="1"/>
</dbReference>
<sequence length="378" mass="42947" precursor="true">MKHSPLQFPFLLICALLLAVTKVEAIANEQKNTAKASTPSPFPMHQDDALRTNIQNSFRVHVFRDINDTTLVEVMIQVDNPPTGMAFDMSLRADNANWPLGSVAWAPKEIGWWAFDTDLPEDIKEVEVVLTPSGSAAVKLAGEDPDRLRKLKDIWNGSAIVLPGLEFYRQEITMCRIKPPSFESRHQYALEQLDQTDPVVQELKSGGDWVVAHARLQGRQREEPDNPVVLYNLGCLALADADLATAMKMFAQVQQLHPPGMLRQQTQRQLRFICARYWYDTQSQDPVAMCQLGMAYEHGWGVKQIFQDAKRWYRNAANAGNAEAMCRLAAMYSNETGATVHTEKAHQWYHNQSMEWYRKSADLGNKEAKQWLSIHDLH</sequence>
<proteinExistence type="predicted"/>
<dbReference type="RefSeq" id="WP_007412779.1">
    <property type="nucleotide sequence ID" value="NZ_ABOX02000001.1"/>
</dbReference>
<dbReference type="Pfam" id="PF08238">
    <property type="entry name" value="Sel1"/>
    <property type="match status" value="3"/>
</dbReference>
<accession>B9XAD1</accession>
<gene>
    <name evidence="2" type="ORF">Cflav_PD6107</name>
</gene>
<dbReference type="Gene3D" id="1.25.40.10">
    <property type="entry name" value="Tetratricopeptide repeat domain"/>
    <property type="match status" value="1"/>
</dbReference>
<evidence type="ECO:0000313" key="3">
    <source>
        <dbReference type="Proteomes" id="UP000003688"/>
    </source>
</evidence>
<protein>
    <submittedName>
        <fullName evidence="2">Sel1 domain protein repeat-containing protein</fullName>
    </submittedName>
</protein>
<keyword evidence="3" id="KW-1185">Reference proteome</keyword>
<reference evidence="2 3" key="1">
    <citation type="journal article" date="2011" name="J. Bacteriol.">
        <title>Genome sequence of 'Pedosphaera parvula' Ellin514, an aerobic Verrucomicrobial isolate from pasture soil.</title>
        <authorList>
            <person name="Kant R."/>
            <person name="van Passel M.W."/>
            <person name="Sangwan P."/>
            <person name="Palva A."/>
            <person name="Lucas S."/>
            <person name="Copeland A."/>
            <person name="Lapidus A."/>
            <person name="Glavina Del Rio T."/>
            <person name="Dalin E."/>
            <person name="Tice H."/>
            <person name="Bruce D."/>
            <person name="Goodwin L."/>
            <person name="Pitluck S."/>
            <person name="Chertkov O."/>
            <person name="Larimer F.W."/>
            <person name="Land M.L."/>
            <person name="Hauser L."/>
            <person name="Brettin T.S."/>
            <person name="Detter J.C."/>
            <person name="Han S."/>
            <person name="de Vos W.M."/>
            <person name="Janssen P.H."/>
            <person name="Smidt H."/>
        </authorList>
    </citation>
    <scope>NUCLEOTIDE SEQUENCE [LARGE SCALE GENOMIC DNA]</scope>
    <source>
        <strain evidence="2 3">Ellin514</strain>
    </source>
</reference>
<feature type="chain" id="PRO_5002892876" evidence="1">
    <location>
        <begin position="28"/>
        <end position="378"/>
    </location>
</feature>
<organism evidence="2 3">
    <name type="scientific">Pedosphaera parvula (strain Ellin514)</name>
    <dbReference type="NCBI Taxonomy" id="320771"/>
    <lineage>
        <taxon>Bacteria</taxon>
        <taxon>Pseudomonadati</taxon>
        <taxon>Verrucomicrobiota</taxon>
        <taxon>Pedosphaerae</taxon>
        <taxon>Pedosphaerales</taxon>
        <taxon>Pedosphaeraceae</taxon>
        <taxon>Pedosphaera</taxon>
    </lineage>
</organism>
<name>B9XAD1_PEDPL</name>
<feature type="signal peptide" evidence="1">
    <location>
        <begin position="1"/>
        <end position="27"/>
    </location>
</feature>